<organism evidence="4 5">
    <name type="scientific">candidate division Kazan bacterium RBG_13_50_9</name>
    <dbReference type="NCBI Taxonomy" id="1798535"/>
    <lineage>
        <taxon>Bacteria</taxon>
        <taxon>Bacteria division Kazan-3B-28</taxon>
    </lineage>
</organism>
<dbReference type="Pfam" id="PF09587">
    <property type="entry name" value="PGA_cap"/>
    <property type="match status" value="1"/>
</dbReference>
<name>A0A1F4NRA4_UNCK3</name>
<evidence type="ECO:0000256" key="1">
    <source>
        <dbReference type="ARBA" id="ARBA00005662"/>
    </source>
</evidence>
<reference evidence="4 5" key="1">
    <citation type="journal article" date="2016" name="Nat. Commun.">
        <title>Thousands of microbial genomes shed light on interconnected biogeochemical processes in an aquifer system.</title>
        <authorList>
            <person name="Anantharaman K."/>
            <person name="Brown C.T."/>
            <person name="Hug L.A."/>
            <person name="Sharon I."/>
            <person name="Castelle C.J."/>
            <person name="Probst A.J."/>
            <person name="Thomas B.C."/>
            <person name="Singh A."/>
            <person name="Wilkins M.J."/>
            <person name="Karaoz U."/>
            <person name="Brodie E.L."/>
            <person name="Williams K.H."/>
            <person name="Hubbard S.S."/>
            <person name="Banfield J.F."/>
        </authorList>
    </citation>
    <scope>NUCLEOTIDE SEQUENCE [LARGE SCALE GENOMIC DNA]</scope>
</reference>
<dbReference type="Gene3D" id="3.60.21.10">
    <property type="match status" value="1"/>
</dbReference>
<keyword evidence="2" id="KW-0812">Transmembrane</keyword>
<comment type="caution">
    <text evidence="4">The sequence shown here is derived from an EMBL/GenBank/DDBJ whole genome shotgun (WGS) entry which is preliminary data.</text>
</comment>
<evidence type="ECO:0000313" key="4">
    <source>
        <dbReference type="EMBL" id="OGB73994.1"/>
    </source>
</evidence>
<dbReference type="SMART" id="SM00854">
    <property type="entry name" value="PGA_cap"/>
    <property type="match status" value="1"/>
</dbReference>
<evidence type="ECO:0000259" key="3">
    <source>
        <dbReference type="SMART" id="SM00854"/>
    </source>
</evidence>
<evidence type="ECO:0000256" key="2">
    <source>
        <dbReference type="SAM" id="Phobius"/>
    </source>
</evidence>
<keyword evidence="2" id="KW-0472">Membrane</keyword>
<sequence>MLQKRIFIYLAILLILYGFWVATKSPGDQNKPNNRNQTIKILAVGDINLGRQTGQKILGGDYDYAFEYLNEVISSYDLAFGNLESQLADLDGETQSPTNEYRFAGPPEGADGLKSAGFDIVSLANNHMWDYGQTALFETFANLERAGVEYTGANRSTANLYKPTTIEVNGQKIAFFAVTMLLNGYEKSGAADYVAMADTEKLLPAITAAKAEADWIIVSLHGGIEYRATPIPAKVELAREIVDAGANVVIGHHTHVPQGVEQYHDGLILYSLGNFAFWQPFGYWTEHSFVTEIYLKPNIGVDYNPIAINSGWQPRLANGDDEAKILQYVAQLSANLNR</sequence>
<dbReference type="PANTHER" id="PTHR33393:SF13">
    <property type="entry name" value="PGA BIOSYNTHESIS PROTEIN CAPA"/>
    <property type="match status" value="1"/>
</dbReference>
<dbReference type="SUPFAM" id="SSF56300">
    <property type="entry name" value="Metallo-dependent phosphatases"/>
    <property type="match status" value="1"/>
</dbReference>
<keyword evidence="2" id="KW-1133">Transmembrane helix</keyword>
<feature type="domain" description="Capsule synthesis protein CapA" evidence="3">
    <location>
        <begin position="40"/>
        <end position="279"/>
    </location>
</feature>
<comment type="similarity">
    <text evidence="1">Belongs to the CapA family.</text>
</comment>
<proteinExistence type="inferred from homology"/>
<accession>A0A1F4NRA4</accession>
<dbReference type="EMBL" id="META01000007">
    <property type="protein sequence ID" value="OGB73994.1"/>
    <property type="molecule type" value="Genomic_DNA"/>
</dbReference>
<dbReference type="Proteomes" id="UP000176651">
    <property type="component" value="Unassembled WGS sequence"/>
</dbReference>
<dbReference type="STRING" id="1798535.A2V68_00035"/>
<dbReference type="InterPro" id="IPR029052">
    <property type="entry name" value="Metallo-depent_PP-like"/>
</dbReference>
<protein>
    <recommendedName>
        <fullName evidence="3">Capsule synthesis protein CapA domain-containing protein</fullName>
    </recommendedName>
</protein>
<evidence type="ECO:0000313" key="5">
    <source>
        <dbReference type="Proteomes" id="UP000176651"/>
    </source>
</evidence>
<dbReference type="AlphaFoldDB" id="A0A1F4NRA4"/>
<dbReference type="CDD" id="cd07381">
    <property type="entry name" value="MPP_CapA"/>
    <property type="match status" value="1"/>
</dbReference>
<dbReference type="InterPro" id="IPR019079">
    <property type="entry name" value="Capsule_synth_CapA"/>
</dbReference>
<dbReference type="InterPro" id="IPR052169">
    <property type="entry name" value="CW_Biosynth-Accessory"/>
</dbReference>
<feature type="transmembrane region" description="Helical" evidence="2">
    <location>
        <begin position="6"/>
        <end position="23"/>
    </location>
</feature>
<dbReference type="PANTHER" id="PTHR33393">
    <property type="entry name" value="POLYGLUTAMINE SYNTHESIS ACCESSORY PROTEIN RV0574C-RELATED"/>
    <property type="match status" value="1"/>
</dbReference>
<gene>
    <name evidence="4" type="ORF">A2V68_00035</name>
</gene>